<name>A0ABY5ZE51_9ACTN</name>
<organism evidence="2 3">
    <name type="scientific">Dactylosporangium roseum</name>
    <dbReference type="NCBI Taxonomy" id="47989"/>
    <lineage>
        <taxon>Bacteria</taxon>
        <taxon>Bacillati</taxon>
        <taxon>Actinomycetota</taxon>
        <taxon>Actinomycetes</taxon>
        <taxon>Micromonosporales</taxon>
        <taxon>Micromonosporaceae</taxon>
        <taxon>Dactylosporangium</taxon>
    </lineage>
</organism>
<dbReference type="Pfam" id="PF06259">
    <property type="entry name" value="Abhydrolase_8"/>
    <property type="match status" value="1"/>
</dbReference>
<dbReference type="EMBL" id="CP073721">
    <property type="protein sequence ID" value="UWZ40385.1"/>
    <property type="molecule type" value="Genomic_DNA"/>
</dbReference>
<dbReference type="Proteomes" id="UP001058271">
    <property type="component" value="Chromosome"/>
</dbReference>
<dbReference type="Gene3D" id="3.40.50.1820">
    <property type="entry name" value="alpha/beta hydrolase"/>
    <property type="match status" value="1"/>
</dbReference>
<dbReference type="InterPro" id="IPR010427">
    <property type="entry name" value="DUF1023"/>
</dbReference>
<gene>
    <name evidence="2" type="ORF">Drose_15145</name>
</gene>
<proteinExistence type="predicted"/>
<dbReference type="SUPFAM" id="SSF53474">
    <property type="entry name" value="alpha/beta-Hydrolases"/>
    <property type="match status" value="1"/>
</dbReference>
<sequence length="366" mass="38351">MVAPGQVRPRHSPTAAVVTGSVARIALRFVVAAVFAVGLSVTANLVGPTRPTPAVAEATVDTWLADPLTPPDPRTATPARVAAFFARLPPADTTALAGRYPRIVGNLDGAPAALRYAANRVRYPQASRRQILAFDDRGDGRIVEVLGDLDTATRVVIIVPGVDDKLTNFDTGHGGVQRRAPAWQLRRLYDQIQGLDPAAPIAAVAWLGYDPPEGVRRDALREDRAAAGAIALNRFIDGLLLGHPGLTITVIGHSYGSVVAALAAPHMAHQVTDIVSIGSPGMAAANRSALRTTARVWAGSAPNDWTRRIPGVRVLGVGHGRLPTDPGFGARPLPCADVDGHDGYFTPGTTALRGMARIALGVGDAR</sequence>
<evidence type="ECO:0000259" key="1">
    <source>
        <dbReference type="Pfam" id="PF06259"/>
    </source>
</evidence>
<reference evidence="2" key="1">
    <citation type="submission" date="2021-04" db="EMBL/GenBank/DDBJ databases">
        <title>Biosynthetic gene clusters of Dactylosporangioum roseum.</title>
        <authorList>
            <person name="Hartkoorn R.C."/>
            <person name="Beaudoing E."/>
            <person name="Hot D."/>
            <person name="Moureu S."/>
        </authorList>
    </citation>
    <scope>NUCLEOTIDE SEQUENCE</scope>
    <source>
        <strain evidence="2">NRRL B-16295</strain>
    </source>
</reference>
<evidence type="ECO:0000313" key="2">
    <source>
        <dbReference type="EMBL" id="UWZ40385.1"/>
    </source>
</evidence>
<keyword evidence="3" id="KW-1185">Reference proteome</keyword>
<feature type="domain" description="DUF1023" evidence="1">
    <location>
        <begin position="135"/>
        <end position="312"/>
    </location>
</feature>
<evidence type="ECO:0000313" key="3">
    <source>
        <dbReference type="Proteomes" id="UP001058271"/>
    </source>
</evidence>
<dbReference type="InterPro" id="IPR029058">
    <property type="entry name" value="AB_hydrolase_fold"/>
</dbReference>
<accession>A0ABY5ZE51</accession>
<protein>
    <recommendedName>
        <fullName evidence="1">DUF1023 domain-containing protein</fullName>
    </recommendedName>
</protein>